<dbReference type="GO" id="GO:0005990">
    <property type="term" value="P:lactose catabolic process"/>
    <property type="evidence" value="ECO:0007669"/>
    <property type="project" value="TreeGrafter"/>
</dbReference>
<dbReference type="PANTHER" id="PTHR46323:SF2">
    <property type="entry name" value="BETA-GALACTOSIDASE"/>
    <property type="match status" value="1"/>
</dbReference>
<dbReference type="GO" id="GO:0009341">
    <property type="term" value="C:beta-galactosidase complex"/>
    <property type="evidence" value="ECO:0007669"/>
    <property type="project" value="InterPro"/>
</dbReference>
<dbReference type="InterPro" id="IPR032312">
    <property type="entry name" value="LacZ_4"/>
</dbReference>
<dbReference type="GO" id="GO:0004565">
    <property type="term" value="F:beta-galactosidase activity"/>
    <property type="evidence" value="ECO:0007669"/>
    <property type="project" value="UniProtKB-EC"/>
</dbReference>
<evidence type="ECO:0000256" key="6">
    <source>
        <dbReference type="ARBA" id="ARBA00023295"/>
    </source>
</evidence>
<dbReference type="InterPro" id="IPR023230">
    <property type="entry name" value="Glyco_hydro_2_CS"/>
</dbReference>
<dbReference type="AlphaFoldDB" id="A0A9D1KL45"/>
<dbReference type="Pfam" id="PF02837">
    <property type="entry name" value="Glyco_hydro_2_N"/>
    <property type="match status" value="1"/>
</dbReference>
<organism evidence="9 10">
    <name type="scientific">Candidatus Faeciplasma pullistercoris</name>
    <dbReference type="NCBI Taxonomy" id="2840800"/>
    <lineage>
        <taxon>Bacteria</taxon>
        <taxon>Bacillati</taxon>
        <taxon>Bacillota</taxon>
        <taxon>Clostridia</taxon>
        <taxon>Eubacteriales</taxon>
        <taxon>Oscillospiraceae</taxon>
        <taxon>Oscillospiraceae incertae sedis</taxon>
        <taxon>Candidatus Faeciplasma</taxon>
    </lineage>
</organism>
<evidence type="ECO:0000259" key="8">
    <source>
        <dbReference type="SMART" id="SM01038"/>
    </source>
</evidence>
<dbReference type="PRINTS" id="PR00132">
    <property type="entry name" value="GLHYDRLASE2"/>
</dbReference>
<dbReference type="InterPro" id="IPR006104">
    <property type="entry name" value="Glyco_hydro_2_N"/>
</dbReference>
<evidence type="ECO:0000256" key="5">
    <source>
        <dbReference type="ARBA" id="ARBA00022801"/>
    </source>
</evidence>
<accession>A0A9D1KL45</accession>
<evidence type="ECO:0000256" key="7">
    <source>
        <dbReference type="ARBA" id="ARBA00032230"/>
    </source>
</evidence>
<dbReference type="Gene3D" id="3.20.20.80">
    <property type="entry name" value="Glycosidases"/>
    <property type="match status" value="1"/>
</dbReference>
<dbReference type="SUPFAM" id="SSF51445">
    <property type="entry name" value="(Trans)glycosidases"/>
    <property type="match status" value="1"/>
</dbReference>
<gene>
    <name evidence="9" type="ORF">IAC39_05080</name>
</gene>
<dbReference type="GO" id="GO:0030246">
    <property type="term" value="F:carbohydrate binding"/>
    <property type="evidence" value="ECO:0007669"/>
    <property type="project" value="InterPro"/>
</dbReference>
<dbReference type="SUPFAM" id="SSF74650">
    <property type="entry name" value="Galactose mutarotase-like"/>
    <property type="match status" value="1"/>
</dbReference>
<dbReference type="InterPro" id="IPR008979">
    <property type="entry name" value="Galactose-bd-like_sf"/>
</dbReference>
<dbReference type="Gene3D" id="2.70.98.10">
    <property type="match status" value="1"/>
</dbReference>
<dbReference type="PROSITE" id="PS00719">
    <property type="entry name" value="GLYCOSYL_HYDROL_F2_1"/>
    <property type="match status" value="1"/>
</dbReference>
<dbReference type="SUPFAM" id="SSF49303">
    <property type="entry name" value="beta-Galactosidase/glucuronidase domain"/>
    <property type="match status" value="2"/>
</dbReference>
<dbReference type="InterPro" id="IPR006103">
    <property type="entry name" value="Glyco_hydro_2_cat"/>
</dbReference>
<evidence type="ECO:0000256" key="2">
    <source>
        <dbReference type="ARBA" id="ARBA00007401"/>
    </source>
</evidence>
<dbReference type="InterPro" id="IPR017853">
    <property type="entry name" value="GH"/>
</dbReference>
<sequence length="999" mass="114229">MDITKISRPGSPKSKMVFHENLNELHVGTLSPRCYFVPFANGQDPFAARTESGRFELLNGDWEFKYYPSIIDLEDDFTSMSFDKTIPVPSNWQIHGYDRAQYTNVSYPIPFDPPYVPDDDPVGIYSRSYSYRPDGMKRILVFEGVDSCLYLYVNGSFVGYTQVSHAMSEFDITQYLHEGENKIIAAVLKWCDGTYLEDQDKIRLSGIFRDVYILSRPEKAVCDYTVKTILNHKTGSSEFKLTVKGSSAHIRLCDADGNTVCEADVKDGEEYKTKVQKPRLWSAEIPYLYNLTIETENEVIGEKVGFRDIRVKDGVLLVNNVPVKFRGVNRHDSYADTGYCASVEQLTRDIVMMKQHNINAVRTSHYPNSPLFYQLCDEYGLYIIDEADFEAHGCVEILRGFRDMYKDYKGISMISMDEKFQRAIVDRGEKLVTRDRNRPCVLFWSMGNEAGYGINVLKEAEKVRELDDTRLLHYESVVHAMDDTEDVFDVVSRMYPWDGEMINYAKEQNKRPFILCEYCHAMGNGPGDLEDYHEIFHSSPVFCGGFIWEWCDHGMIIGYTSDGKPKYGYGGDYGERHNDGNFCMDGLIYPDRTPHTGLKEAKQVYRPVRVSKTDDAGVFELKSLLNFANAEDLLDGGYEITDCGKVVATGSFDFKLKPMETYTITIPGATAVTGTSVYIKFVFTSKTDTLWCEKGYEVCFDQICLNELNEKTQPSMAGDVSVCDQPLSLRVDAGNISYTFDKRHAEFTSITKDGAELLDRPISYNFFRAPTDNDPMRWDWYRAHLNDYIVKVYDTCTCIEDGCAKIYVSESFGWSQYQPFARAKAEYTICPDGTLEVSCELETTNKVEMLPRFGIRLFLNKSFDSAEYYGYGPYESYADKHRASYMGLFEDKISNMYEDYIRPQENSSHWGCKYASVTDGKTVIRFESDGDFSFNASEYTQEELSGKRHNFELEKCESNVICVDSQMAGVGSNSCGPALRDKYRIQLPKVNMNIRLFIK</sequence>
<evidence type="ECO:0000256" key="3">
    <source>
        <dbReference type="ARBA" id="ARBA00012756"/>
    </source>
</evidence>
<dbReference type="SUPFAM" id="SSF49785">
    <property type="entry name" value="Galactose-binding domain-like"/>
    <property type="match status" value="1"/>
</dbReference>
<protein>
    <recommendedName>
        <fullName evidence="4">Beta-galactosidase</fullName>
        <ecNumber evidence="3">3.2.1.23</ecNumber>
    </recommendedName>
    <alternativeName>
        <fullName evidence="7">Lactase</fullName>
    </alternativeName>
</protein>
<reference evidence="9" key="1">
    <citation type="submission" date="2020-10" db="EMBL/GenBank/DDBJ databases">
        <authorList>
            <person name="Gilroy R."/>
        </authorList>
    </citation>
    <scope>NUCLEOTIDE SEQUENCE</scope>
    <source>
        <strain evidence="9">CHK33-4379</strain>
    </source>
</reference>
<keyword evidence="6" id="KW-0326">Glycosidase</keyword>
<reference evidence="9" key="2">
    <citation type="journal article" date="2021" name="PeerJ">
        <title>Extensive microbial diversity within the chicken gut microbiome revealed by metagenomics and culture.</title>
        <authorList>
            <person name="Gilroy R."/>
            <person name="Ravi A."/>
            <person name="Getino M."/>
            <person name="Pursley I."/>
            <person name="Horton D.L."/>
            <person name="Alikhan N.F."/>
            <person name="Baker D."/>
            <person name="Gharbi K."/>
            <person name="Hall N."/>
            <person name="Watson M."/>
            <person name="Adriaenssens E.M."/>
            <person name="Foster-Nyarko E."/>
            <person name="Jarju S."/>
            <person name="Secka A."/>
            <person name="Antonio M."/>
            <person name="Oren A."/>
            <person name="Chaudhuri R.R."/>
            <person name="La Ragione R."/>
            <person name="Hildebrand F."/>
            <person name="Pallen M.J."/>
        </authorList>
    </citation>
    <scope>NUCLEOTIDE SEQUENCE</scope>
    <source>
        <strain evidence="9">CHK33-4379</strain>
    </source>
</reference>
<dbReference type="Pfam" id="PF02929">
    <property type="entry name" value="Bgal_small_N"/>
    <property type="match status" value="1"/>
</dbReference>
<evidence type="ECO:0000256" key="4">
    <source>
        <dbReference type="ARBA" id="ARBA00013303"/>
    </source>
</evidence>
<dbReference type="EMBL" id="DVLL01000019">
    <property type="protein sequence ID" value="HIT59062.1"/>
    <property type="molecule type" value="Genomic_DNA"/>
</dbReference>
<dbReference type="Proteomes" id="UP000824136">
    <property type="component" value="Unassembled WGS sequence"/>
</dbReference>
<evidence type="ECO:0000256" key="1">
    <source>
        <dbReference type="ARBA" id="ARBA00001412"/>
    </source>
</evidence>
<dbReference type="InterPro" id="IPR014718">
    <property type="entry name" value="GH-type_carb-bd"/>
</dbReference>
<keyword evidence="5" id="KW-0378">Hydrolase</keyword>
<dbReference type="InterPro" id="IPR006101">
    <property type="entry name" value="Glyco_hydro_2"/>
</dbReference>
<name>A0A9D1KL45_9FIRM</name>
<comment type="similarity">
    <text evidence="2">Belongs to the glycosyl hydrolase 2 family.</text>
</comment>
<comment type="caution">
    <text evidence="9">The sequence shown here is derived from an EMBL/GenBank/DDBJ whole genome shotgun (WGS) entry which is preliminary data.</text>
</comment>
<dbReference type="InterPro" id="IPR050347">
    <property type="entry name" value="Bact_Beta-galactosidase"/>
</dbReference>
<dbReference type="SMART" id="SM01038">
    <property type="entry name" value="Bgal_small_N"/>
    <property type="match status" value="1"/>
</dbReference>
<dbReference type="InterPro" id="IPR004199">
    <property type="entry name" value="B-gal_small/dom_5"/>
</dbReference>
<dbReference type="Pfam" id="PF02836">
    <property type="entry name" value="Glyco_hydro_2_C"/>
    <property type="match status" value="1"/>
</dbReference>
<dbReference type="InterPro" id="IPR013783">
    <property type="entry name" value="Ig-like_fold"/>
</dbReference>
<dbReference type="InterPro" id="IPR023232">
    <property type="entry name" value="Glyco_hydro_2_AS"/>
</dbReference>
<evidence type="ECO:0000313" key="10">
    <source>
        <dbReference type="Proteomes" id="UP000824136"/>
    </source>
</evidence>
<dbReference type="PROSITE" id="PS00608">
    <property type="entry name" value="GLYCOSYL_HYDROL_F2_2"/>
    <property type="match status" value="1"/>
</dbReference>
<proteinExistence type="inferred from homology"/>
<dbReference type="InterPro" id="IPR036156">
    <property type="entry name" value="Beta-gal/glucu_dom_sf"/>
</dbReference>
<evidence type="ECO:0000313" key="9">
    <source>
        <dbReference type="EMBL" id="HIT59062.1"/>
    </source>
</evidence>
<dbReference type="Pfam" id="PF16353">
    <property type="entry name" value="LacZ_4"/>
    <property type="match status" value="1"/>
</dbReference>
<feature type="domain" description="Beta galactosidase small chain/" evidence="8">
    <location>
        <begin position="730"/>
        <end position="997"/>
    </location>
</feature>
<dbReference type="PANTHER" id="PTHR46323">
    <property type="entry name" value="BETA-GALACTOSIDASE"/>
    <property type="match status" value="1"/>
</dbReference>
<dbReference type="Gene3D" id="2.60.40.10">
    <property type="entry name" value="Immunoglobulins"/>
    <property type="match status" value="2"/>
</dbReference>
<comment type="catalytic activity">
    <reaction evidence="1">
        <text>Hydrolysis of terminal non-reducing beta-D-galactose residues in beta-D-galactosides.</text>
        <dbReference type="EC" id="3.2.1.23"/>
    </reaction>
</comment>
<dbReference type="EC" id="3.2.1.23" evidence="3"/>
<dbReference type="Gene3D" id="2.60.120.260">
    <property type="entry name" value="Galactose-binding domain-like"/>
    <property type="match status" value="1"/>
</dbReference>
<dbReference type="InterPro" id="IPR011013">
    <property type="entry name" value="Gal_mutarotase_sf_dom"/>
</dbReference>